<dbReference type="AlphaFoldDB" id="A0A7T8K8F4"/>
<name>A0A7T8K8F4_CALRO</name>
<sequence length="51" mass="5547">LESISMQGMQSLHDEITQASGSGHDVSRSCSSEEQSSDHLHKVPLILNLVK</sequence>
<keyword evidence="3" id="KW-1185">Reference proteome</keyword>
<reference evidence="3" key="1">
    <citation type="submission" date="2021-01" db="EMBL/GenBank/DDBJ databases">
        <title>Caligus Genome Assembly.</title>
        <authorList>
            <person name="Gallardo-Escarate C."/>
        </authorList>
    </citation>
    <scope>NUCLEOTIDE SEQUENCE [LARGE SCALE GENOMIC DNA]</scope>
</reference>
<proteinExistence type="predicted"/>
<dbReference type="EMBL" id="CP045895">
    <property type="protein sequence ID" value="QQP49061.1"/>
    <property type="molecule type" value="Genomic_DNA"/>
</dbReference>
<feature type="non-terminal residue" evidence="2">
    <location>
        <position position="1"/>
    </location>
</feature>
<organism evidence="2 3">
    <name type="scientific">Caligus rogercresseyi</name>
    <name type="common">Sea louse</name>
    <dbReference type="NCBI Taxonomy" id="217165"/>
    <lineage>
        <taxon>Eukaryota</taxon>
        <taxon>Metazoa</taxon>
        <taxon>Ecdysozoa</taxon>
        <taxon>Arthropoda</taxon>
        <taxon>Crustacea</taxon>
        <taxon>Multicrustacea</taxon>
        <taxon>Hexanauplia</taxon>
        <taxon>Copepoda</taxon>
        <taxon>Siphonostomatoida</taxon>
        <taxon>Caligidae</taxon>
        <taxon>Caligus</taxon>
    </lineage>
</organism>
<evidence type="ECO:0000256" key="1">
    <source>
        <dbReference type="SAM" id="MobiDB-lite"/>
    </source>
</evidence>
<accession>A0A7T8K8F4</accession>
<evidence type="ECO:0000313" key="3">
    <source>
        <dbReference type="Proteomes" id="UP000595437"/>
    </source>
</evidence>
<dbReference type="Proteomes" id="UP000595437">
    <property type="component" value="Chromosome 6"/>
</dbReference>
<feature type="region of interest" description="Disordered" evidence="1">
    <location>
        <begin position="1"/>
        <end position="51"/>
    </location>
</feature>
<feature type="compositionally biased region" description="Polar residues" evidence="1">
    <location>
        <begin position="1"/>
        <end position="10"/>
    </location>
</feature>
<feature type="non-terminal residue" evidence="2">
    <location>
        <position position="51"/>
    </location>
</feature>
<protein>
    <submittedName>
        <fullName evidence="2">Uncharacterized protein</fullName>
    </submittedName>
</protein>
<gene>
    <name evidence="2" type="ORF">FKW44_009578</name>
</gene>
<evidence type="ECO:0000313" key="2">
    <source>
        <dbReference type="EMBL" id="QQP49061.1"/>
    </source>
</evidence>